<evidence type="ECO:0000256" key="8">
    <source>
        <dbReference type="SAM" id="Phobius"/>
    </source>
</evidence>
<dbReference type="Pfam" id="PF00005">
    <property type="entry name" value="ABC_tran"/>
    <property type="match status" value="2"/>
</dbReference>
<dbReference type="GO" id="GO:0045454">
    <property type="term" value="P:cell redox homeostasis"/>
    <property type="evidence" value="ECO:0007669"/>
    <property type="project" value="InterPro"/>
</dbReference>
<feature type="domain" description="ABC transmembrane type-1" evidence="10">
    <location>
        <begin position="20"/>
        <end position="297"/>
    </location>
</feature>
<dbReference type="InterPro" id="IPR011527">
    <property type="entry name" value="ABC1_TM_dom"/>
</dbReference>
<dbReference type="InterPro" id="IPR036640">
    <property type="entry name" value="ABC1_TM_sf"/>
</dbReference>
<feature type="transmembrane region" description="Helical" evidence="8">
    <location>
        <begin position="605"/>
        <end position="623"/>
    </location>
</feature>
<evidence type="ECO:0000256" key="5">
    <source>
        <dbReference type="ARBA" id="ARBA00022989"/>
    </source>
</evidence>
<dbReference type="InterPro" id="IPR027417">
    <property type="entry name" value="P-loop_NTPase"/>
</dbReference>
<feature type="transmembrane region" description="Helical" evidence="8">
    <location>
        <begin position="50"/>
        <end position="70"/>
    </location>
</feature>
<evidence type="ECO:0000259" key="9">
    <source>
        <dbReference type="PROSITE" id="PS50893"/>
    </source>
</evidence>
<organism evidence="11 12">
    <name type="scientific">Serinicoccus hydrothermalis</name>
    <dbReference type="NCBI Taxonomy" id="1758689"/>
    <lineage>
        <taxon>Bacteria</taxon>
        <taxon>Bacillati</taxon>
        <taxon>Actinomycetota</taxon>
        <taxon>Actinomycetes</taxon>
        <taxon>Micrococcales</taxon>
        <taxon>Ornithinimicrobiaceae</taxon>
        <taxon>Serinicoccus</taxon>
    </lineage>
</organism>
<dbReference type="InterPro" id="IPR014216">
    <property type="entry name" value="ABC_transptr_CydD"/>
</dbReference>
<dbReference type="GO" id="GO:0034775">
    <property type="term" value="P:glutathione transmembrane transport"/>
    <property type="evidence" value="ECO:0007669"/>
    <property type="project" value="InterPro"/>
</dbReference>
<evidence type="ECO:0000313" key="11">
    <source>
        <dbReference type="EMBL" id="ANS79351.1"/>
    </source>
</evidence>
<dbReference type="PATRIC" id="fig|1758689.4.peg.2026"/>
<accession>A0A1B1ND84</accession>
<feature type="compositionally biased region" description="Low complexity" evidence="7">
    <location>
        <begin position="1126"/>
        <end position="1139"/>
    </location>
</feature>
<keyword evidence="4 11" id="KW-0067">ATP-binding</keyword>
<proteinExistence type="predicted"/>
<dbReference type="OrthoDB" id="3237158at2"/>
<dbReference type="RefSeq" id="WP_066639498.1">
    <property type="nucleotide sequence ID" value="NZ_CP014989.1"/>
</dbReference>
<dbReference type="InterPro" id="IPR014223">
    <property type="entry name" value="ABC_CydC/D"/>
</dbReference>
<feature type="domain" description="ABC transporter" evidence="9">
    <location>
        <begin position="901"/>
        <end position="1138"/>
    </location>
</feature>
<evidence type="ECO:0000256" key="3">
    <source>
        <dbReference type="ARBA" id="ARBA00022741"/>
    </source>
</evidence>
<reference evidence="11 12" key="1">
    <citation type="submission" date="2016-03" db="EMBL/GenBank/DDBJ databases">
        <title>Shallow-sea hydrothermal system.</title>
        <authorList>
            <person name="Tang K."/>
        </authorList>
    </citation>
    <scope>NUCLEOTIDE SEQUENCE [LARGE SCALE GENOMIC DNA]</scope>
    <source>
        <strain evidence="11 12">JLT9</strain>
    </source>
</reference>
<feature type="region of interest" description="Disordered" evidence="7">
    <location>
        <begin position="519"/>
        <end position="569"/>
    </location>
</feature>
<feature type="compositionally biased region" description="Low complexity" evidence="7">
    <location>
        <begin position="527"/>
        <end position="543"/>
    </location>
</feature>
<dbReference type="CDD" id="cd18584">
    <property type="entry name" value="ABC_6TM_AarD_CydD"/>
    <property type="match status" value="1"/>
</dbReference>
<dbReference type="PROSITE" id="PS00211">
    <property type="entry name" value="ABC_TRANSPORTER_1"/>
    <property type="match status" value="1"/>
</dbReference>
<sequence>MKPFDPELLRRVPDARTPVAVLSVTGVLSGAVAVALAVCLAWLASTVVTGGALTAPLAWTVALLVTRGLIAGSQESLAGWAGQRVASGIRSQLLRRWSRLPEEARPQPDEAVTRATDGVAAIEPYVARYLPALVAAAVVPALSLVTLLVVDFWSALIVLLTLPLLPLFAALIGKHTEAETRRRWSAMTDLAGHFLDVVRGLPTLVAYGRAERQVDVVAEVGRRHRVATVRTLRTAFLSTVALELLATISVALVAVAVGLRLAYGVMDLQAAMTAILLAPEAYWPVRRVGSEFHNAADGAEALEQLRDDLADDGAPTTPRPGAPDGEVRVVDVRYHHPGRPDILHDLTLTTSVAPGLTALTGPSGAGKTTMLELLGGLRLPTSGRIEAPHAHLATQVPLLLPGTVRENLALASPAATDGEMRLALDRVGLWQALILREGLDTVLGDDGFGLSAGQRGRLGLARAVLSEAPLVLLDEPTAHIAPDTIAALRTVVLELARHRRVLVATHDQVLAALADEQWQLTSPPPQTGDGDAPDAGATTTAPPVERARVGEGAPGAQDGAPQQRRRRSPRGRLALAAALGGLATASGIALTATSGWLIVEASYQPVVLTLLVAIVGVRAFGLARPVLRYAERVTSHDVALEGLAASRTDTYRRLIPLTPARLGRRSRGDVLTAVVRDLDDISDEQVRAIVPAWDAAIASLVAALVVGAFLPRAGLVVVAAAVLAFLLALLDQRLEQSAHDHVVSARGTVHRVTSLVTAQLTQVQAVAGLGRADRLVDRVDASQARADRAARRLSRARGLTIGATWLVVAAAVGSVAWLAGAAYTAGTVSGPVAALVTLTPMALAEAWTGLPDAFGARARAHAARHRLSAMFEQSPAVAQEAERHGIPATEPDPAQQHVPTLRTDDVEATWDPAATLPDLAATSLLVAPGERVVLTGPNGIGKSTLLAVLARHLDPSTGTYHHDAHEIRDLPLAQVRGRMAIADDEPHAFRNTVRANLLLTRPEATDAQLLSALDTADLGDWLGRLTQGLDTRLTGLSGGERTRLNLARAVLSGRPVLLLDEPTAHLDEVTARRVLERLGGTRQSVVMVSHDLIPDGWAEVSLRTEGSVPVRGDRSYSASTQERSVRSVAGSASGMGSVT</sequence>
<dbReference type="EMBL" id="CP014989">
    <property type="protein sequence ID" value="ANS79351.1"/>
    <property type="molecule type" value="Genomic_DNA"/>
</dbReference>
<dbReference type="GO" id="GO:0034040">
    <property type="term" value="F:ATPase-coupled lipid transmembrane transporter activity"/>
    <property type="evidence" value="ECO:0007669"/>
    <property type="project" value="TreeGrafter"/>
</dbReference>
<protein>
    <submittedName>
        <fullName evidence="11">Transport ATP-binding protein CydD</fullName>
    </submittedName>
</protein>
<dbReference type="Pfam" id="PF00664">
    <property type="entry name" value="ABC_membrane"/>
    <property type="match status" value="2"/>
</dbReference>
<dbReference type="GO" id="GO:0140359">
    <property type="term" value="F:ABC-type transporter activity"/>
    <property type="evidence" value="ECO:0007669"/>
    <property type="project" value="InterPro"/>
</dbReference>
<dbReference type="KEGG" id="serj:SGUI_1955"/>
<keyword evidence="12" id="KW-1185">Reference proteome</keyword>
<feature type="domain" description="ABC transporter" evidence="9">
    <location>
        <begin position="327"/>
        <end position="548"/>
    </location>
</feature>
<dbReference type="GO" id="GO:0005886">
    <property type="term" value="C:plasma membrane"/>
    <property type="evidence" value="ECO:0007669"/>
    <property type="project" value="UniProtKB-SubCell"/>
</dbReference>
<evidence type="ECO:0000313" key="12">
    <source>
        <dbReference type="Proteomes" id="UP000092482"/>
    </source>
</evidence>
<dbReference type="NCBIfam" id="TIGR02868">
    <property type="entry name" value="CydC"/>
    <property type="match status" value="1"/>
</dbReference>
<feature type="transmembrane region" description="Helical" evidence="8">
    <location>
        <begin position="20"/>
        <end position="44"/>
    </location>
</feature>
<evidence type="ECO:0000256" key="6">
    <source>
        <dbReference type="ARBA" id="ARBA00023136"/>
    </source>
</evidence>
<dbReference type="Gene3D" id="3.40.50.300">
    <property type="entry name" value="P-loop containing nucleotide triphosphate hydrolases"/>
    <property type="match status" value="2"/>
</dbReference>
<feature type="region of interest" description="Disordered" evidence="7">
    <location>
        <begin position="1108"/>
        <end position="1139"/>
    </location>
</feature>
<dbReference type="InterPro" id="IPR003593">
    <property type="entry name" value="AAA+_ATPase"/>
</dbReference>
<gene>
    <name evidence="11" type="ORF">SGUI_1955</name>
</gene>
<keyword evidence="6 8" id="KW-0472">Membrane</keyword>
<feature type="transmembrane region" description="Helical" evidence="8">
    <location>
        <begin position="155"/>
        <end position="173"/>
    </location>
</feature>
<dbReference type="PROSITE" id="PS50893">
    <property type="entry name" value="ABC_TRANSPORTER_2"/>
    <property type="match status" value="2"/>
</dbReference>
<feature type="transmembrane region" description="Helical" evidence="8">
    <location>
        <begin position="798"/>
        <end position="819"/>
    </location>
</feature>
<dbReference type="PANTHER" id="PTHR24221:SF654">
    <property type="entry name" value="ATP-BINDING CASSETTE SUB-FAMILY B MEMBER 6"/>
    <property type="match status" value="1"/>
</dbReference>
<evidence type="ECO:0000259" key="10">
    <source>
        <dbReference type="PROSITE" id="PS50929"/>
    </source>
</evidence>
<dbReference type="SUPFAM" id="SSF52540">
    <property type="entry name" value="P-loop containing nucleoside triphosphate hydrolases"/>
    <property type="match status" value="2"/>
</dbReference>
<keyword evidence="2 8" id="KW-0812">Transmembrane</keyword>
<feature type="transmembrane region" description="Helical" evidence="8">
    <location>
        <begin position="129"/>
        <end position="149"/>
    </location>
</feature>
<dbReference type="NCBIfam" id="TIGR02857">
    <property type="entry name" value="CydD"/>
    <property type="match status" value="1"/>
</dbReference>
<dbReference type="GO" id="GO:0016887">
    <property type="term" value="F:ATP hydrolysis activity"/>
    <property type="evidence" value="ECO:0007669"/>
    <property type="project" value="InterPro"/>
</dbReference>
<comment type="subcellular location">
    <subcellularLocation>
        <location evidence="1">Cell membrane</location>
        <topology evidence="1">Multi-pass membrane protein</topology>
    </subcellularLocation>
</comment>
<dbReference type="GO" id="GO:0042883">
    <property type="term" value="P:cysteine transport"/>
    <property type="evidence" value="ECO:0007669"/>
    <property type="project" value="InterPro"/>
</dbReference>
<dbReference type="InterPro" id="IPR039421">
    <property type="entry name" value="Type_1_exporter"/>
</dbReference>
<evidence type="ECO:0000256" key="2">
    <source>
        <dbReference type="ARBA" id="ARBA00022692"/>
    </source>
</evidence>
<dbReference type="STRING" id="1758689.SGUI_1955"/>
<dbReference type="InterPro" id="IPR003439">
    <property type="entry name" value="ABC_transporter-like_ATP-bd"/>
</dbReference>
<dbReference type="InterPro" id="IPR017871">
    <property type="entry name" value="ABC_transporter-like_CS"/>
</dbReference>
<feature type="domain" description="ABC transmembrane type-1" evidence="10">
    <location>
        <begin position="574"/>
        <end position="859"/>
    </location>
</feature>
<keyword evidence="5 8" id="KW-1133">Transmembrane helix</keyword>
<keyword evidence="3" id="KW-0547">Nucleotide-binding</keyword>
<name>A0A1B1ND84_9MICO</name>
<feature type="transmembrane region" description="Helical" evidence="8">
    <location>
        <begin position="573"/>
        <end position="599"/>
    </location>
</feature>
<dbReference type="SUPFAM" id="SSF90123">
    <property type="entry name" value="ABC transporter transmembrane region"/>
    <property type="match status" value="2"/>
</dbReference>
<dbReference type="Gene3D" id="1.20.1560.10">
    <property type="entry name" value="ABC transporter type 1, transmembrane domain"/>
    <property type="match status" value="2"/>
</dbReference>
<evidence type="ECO:0000256" key="7">
    <source>
        <dbReference type="SAM" id="MobiDB-lite"/>
    </source>
</evidence>
<evidence type="ECO:0000256" key="1">
    <source>
        <dbReference type="ARBA" id="ARBA00004651"/>
    </source>
</evidence>
<dbReference type="PANTHER" id="PTHR24221">
    <property type="entry name" value="ATP-BINDING CASSETTE SUB-FAMILY B"/>
    <property type="match status" value="1"/>
</dbReference>
<feature type="transmembrane region" description="Helical" evidence="8">
    <location>
        <begin position="713"/>
        <end position="730"/>
    </location>
</feature>
<dbReference type="PROSITE" id="PS50929">
    <property type="entry name" value="ABC_TM1F"/>
    <property type="match status" value="2"/>
</dbReference>
<dbReference type="AlphaFoldDB" id="A0A1B1ND84"/>
<evidence type="ECO:0000256" key="4">
    <source>
        <dbReference type="ARBA" id="ARBA00022840"/>
    </source>
</evidence>
<dbReference type="SMART" id="SM00382">
    <property type="entry name" value="AAA"/>
    <property type="match status" value="2"/>
</dbReference>
<dbReference type="GO" id="GO:0005524">
    <property type="term" value="F:ATP binding"/>
    <property type="evidence" value="ECO:0007669"/>
    <property type="project" value="UniProtKB-KW"/>
</dbReference>
<feature type="transmembrane region" description="Helical" evidence="8">
    <location>
        <begin position="232"/>
        <end position="255"/>
    </location>
</feature>
<dbReference type="Proteomes" id="UP000092482">
    <property type="component" value="Chromosome"/>
</dbReference>